<comment type="caution">
    <text evidence="9">The sequence shown here is derived from an EMBL/GenBank/DDBJ whole genome shotgun (WGS) entry which is preliminary data.</text>
</comment>
<dbReference type="InterPro" id="IPR024176">
    <property type="entry name" value="Citrate_synthase_bac-typ"/>
</dbReference>
<keyword evidence="3" id="KW-0816">Tricarboxylic acid cycle</keyword>
<keyword evidence="10" id="KW-1185">Reference proteome</keyword>
<dbReference type="Gene3D" id="1.10.580.10">
    <property type="entry name" value="Citrate Synthase, domain 1"/>
    <property type="match status" value="1"/>
</dbReference>
<dbReference type="UniPathway" id="UPA00223"/>
<evidence type="ECO:0000256" key="8">
    <source>
        <dbReference type="RuleBase" id="RU003406"/>
    </source>
</evidence>
<evidence type="ECO:0000256" key="4">
    <source>
        <dbReference type="ARBA" id="ARBA00022679"/>
    </source>
</evidence>
<protein>
    <recommendedName>
        <fullName evidence="6">Citrate synthase</fullName>
    </recommendedName>
</protein>
<dbReference type="InterPro" id="IPR019810">
    <property type="entry name" value="Citrate_synthase_AS"/>
</dbReference>
<dbReference type="PROSITE" id="PS00480">
    <property type="entry name" value="CITRATE_SYNTHASE"/>
    <property type="match status" value="1"/>
</dbReference>
<dbReference type="RefSeq" id="WP_163817396.1">
    <property type="nucleotide sequence ID" value="NZ_JAAGOB010000003.1"/>
</dbReference>
<dbReference type="AlphaFoldDB" id="A0A6N9YJC6"/>
<comment type="catalytic activity">
    <reaction evidence="5">
        <text>oxaloacetate + acetyl-CoA + H2O = citrate + CoA + H(+)</text>
        <dbReference type="Rhea" id="RHEA:16845"/>
        <dbReference type="ChEBI" id="CHEBI:15377"/>
        <dbReference type="ChEBI" id="CHEBI:15378"/>
        <dbReference type="ChEBI" id="CHEBI:16452"/>
        <dbReference type="ChEBI" id="CHEBI:16947"/>
        <dbReference type="ChEBI" id="CHEBI:57287"/>
        <dbReference type="ChEBI" id="CHEBI:57288"/>
        <dbReference type="EC" id="2.3.3.16"/>
    </reaction>
</comment>
<organism evidence="9 10">
    <name type="scientific">Phytoactinopolyspora alkaliphila</name>
    <dbReference type="NCBI Taxonomy" id="1783498"/>
    <lineage>
        <taxon>Bacteria</taxon>
        <taxon>Bacillati</taxon>
        <taxon>Actinomycetota</taxon>
        <taxon>Actinomycetes</taxon>
        <taxon>Jiangellales</taxon>
        <taxon>Jiangellaceae</taxon>
        <taxon>Phytoactinopolyspora</taxon>
    </lineage>
</organism>
<name>A0A6N9YJC6_9ACTN</name>
<dbReference type="PIRSF" id="PIRSF001369">
    <property type="entry name" value="Citrate_synth"/>
    <property type="match status" value="1"/>
</dbReference>
<dbReference type="InterPro" id="IPR016142">
    <property type="entry name" value="Citrate_synth-like_lrg_a-sub"/>
</dbReference>
<reference evidence="9 10" key="1">
    <citation type="submission" date="2020-02" db="EMBL/GenBank/DDBJ databases">
        <authorList>
            <person name="Li X.-J."/>
            <person name="Feng X.-M."/>
        </authorList>
    </citation>
    <scope>NUCLEOTIDE SEQUENCE [LARGE SCALE GENOMIC DNA]</scope>
    <source>
        <strain evidence="9 10">CGMCC 4.7225</strain>
    </source>
</reference>
<evidence type="ECO:0000256" key="1">
    <source>
        <dbReference type="ARBA" id="ARBA00005163"/>
    </source>
</evidence>
<dbReference type="PANTHER" id="PTHR11739">
    <property type="entry name" value="CITRATE SYNTHASE"/>
    <property type="match status" value="1"/>
</dbReference>
<dbReference type="InterPro" id="IPR002020">
    <property type="entry name" value="Citrate_synthase"/>
</dbReference>
<feature type="active site" evidence="7">
    <location>
        <position position="261"/>
    </location>
</feature>
<dbReference type="Proteomes" id="UP000469185">
    <property type="component" value="Unassembled WGS sequence"/>
</dbReference>
<dbReference type="Gene3D" id="1.10.230.10">
    <property type="entry name" value="Cytochrome P450-Terp, domain 2"/>
    <property type="match status" value="1"/>
</dbReference>
<comment type="similarity">
    <text evidence="2 6 8">Belongs to the citrate synthase family.</text>
</comment>
<dbReference type="InterPro" id="IPR011278">
    <property type="entry name" value="2-MeCitrate/Citrate_synth_II"/>
</dbReference>
<comment type="pathway">
    <text evidence="1">Carbohydrate metabolism; tricarboxylic acid cycle.</text>
</comment>
<feature type="active site" evidence="7">
    <location>
        <position position="312"/>
    </location>
</feature>
<evidence type="ECO:0000313" key="10">
    <source>
        <dbReference type="Proteomes" id="UP000469185"/>
    </source>
</evidence>
<evidence type="ECO:0000256" key="2">
    <source>
        <dbReference type="ARBA" id="ARBA00010566"/>
    </source>
</evidence>
<dbReference type="InterPro" id="IPR036969">
    <property type="entry name" value="Citrate_synthase_sf"/>
</dbReference>
<dbReference type="SUPFAM" id="SSF48256">
    <property type="entry name" value="Citrate synthase"/>
    <property type="match status" value="1"/>
</dbReference>
<dbReference type="GO" id="GO:0006099">
    <property type="term" value="P:tricarboxylic acid cycle"/>
    <property type="evidence" value="ECO:0007669"/>
    <property type="project" value="UniProtKB-UniPathway"/>
</dbReference>
<sequence>MADKSSRGLADIVAATTSISDIDGEEGRLFYRGYDIQDIGGRISFEECVHLLQRGTLPTRQELDALTEELMAAQHIGPTTEALLPHVTSGGTPMEALRTLVSSLSADDPDVGDSSIEADRRKATRLVAQMPILVARYEAARQGRQAPQIDPELSIAGNFLLQIGGERPSERAAEIFDACLVLHADHTMNASTFTARVIAATLSDIHSAITGAMGALRGPLHGGANEAVMNTLSSIEGDVDAVDEFVRAELEAGRKLMGFGHRVYKTEDPRATFLRKMSEELAELTGNRRYYEFSRRMEQVVFDAKGLYPNVDFYAASVYHALGIPTDLFTPVFAISRMSGWTAHVIEQHEDNRLIRPASEYTGPTDQRWVEISER</sequence>
<accession>A0A6N9YJC6</accession>
<dbReference type="GO" id="GO:0005829">
    <property type="term" value="C:cytosol"/>
    <property type="evidence" value="ECO:0007669"/>
    <property type="project" value="TreeGrafter"/>
</dbReference>
<dbReference type="InterPro" id="IPR016143">
    <property type="entry name" value="Citrate_synth-like_sm_a-sub"/>
</dbReference>
<dbReference type="EMBL" id="JAAGOB010000003">
    <property type="protein sequence ID" value="NED95035.1"/>
    <property type="molecule type" value="Genomic_DNA"/>
</dbReference>
<evidence type="ECO:0000256" key="6">
    <source>
        <dbReference type="PIRNR" id="PIRNR001369"/>
    </source>
</evidence>
<dbReference type="PRINTS" id="PR00143">
    <property type="entry name" value="CITRTSNTHASE"/>
</dbReference>
<keyword evidence="4 6" id="KW-0808">Transferase</keyword>
<dbReference type="Pfam" id="PF00285">
    <property type="entry name" value="Citrate_synt"/>
    <property type="match status" value="1"/>
</dbReference>
<dbReference type="NCBIfam" id="TIGR01800">
    <property type="entry name" value="cit_synth_II"/>
    <property type="match status" value="1"/>
</dbReference>
<dbReference type="GO" id="GO:0036440">
    <property type="term" value="F:citrate synthase activity"/>
    <property type="evidence" value="ECO:0007669"/>
    <property type="project" value="UniProtKB-EC"/>
</dbReference>
<gene>
    <name evidence="9" type="ORF">G1H11_06880</name>
</gene>
<dbReference type="GO" id="GO:0005975">
    <property type="term" value="P:carbohydrate metabolic process"/>
    <property type="evidence" value="ECO:0007669"/>
    <property type="project" value="TreeGrafter"/>
</dbReference>
<evidence type="ECO:0000256" key="5">
    <source>
        <dbReference type="ARBA" id="ARBA00049288"/>
    </source>
</evidence>
<evidence type="ECO:0000313" key="9">
    <source>
        <dbReference type="EMBL" id="NED95035.1"/>
    </source>
</evidence>
<evidence type="ECO:0000256" key="3">
    <source>
        <dbReference type="ARBA" id="ARBA00022532"/>
    </source>
</evidence>
<dbReference type="PANTHER" id="PTHR11739:SF4">
    <property type="entry name" value="CITRATE SYNTHASE, PEROXISOMAL"/>
    <property type="match status" value="1"/>
</dbReference>
<evidence type="ECO:0000256" key="7">
    <source>
        <dbReference type="PIRSR" id="PIRSR001369-1"/>
    </source>
</evidence>
<proteinExistence type="inferred from homology"/>